<dbReference type="OrthoDB" id="9905817at2"/>
<dbReference type="RefSeq" id="WP_005210444.1">
    <property type="nucleotide sequence ID" value="NZ_KB291607.1"/>
</dbReference>
<dbReference type="PATRIC" id="fig|545697.3.peg.395"/>
<proteinExistence type="predicted"/>
<keyword evidence="2" id="KW-1185">Reference proteome</keyword>
<dbReference type="AlphaFoldDB" id="L1QM43"/>
<evidence type="ECO:0000313" key="2">
    <source>
        <dbReference type="Proteomes" id="UP000010420"/>
    </source>
</evidence>
<accession>L1QM43</accession>
<gene>
    <name evidence="1" type="ORF">HMPREF0216_00402</name>
</gene>
<dbReference type="Proteomes" id="UP000010420">
    <property type="component" value="Unassembled WGS sequence"/>
</dbReference>
<organism evidence="1 2">
    <name type="scientific">Clostridium celatum DSM 1785</name>
    <dbReference type="NCBI Taxonomy" id="545697"/>
    <lineage>
        <taxon>Bacteria</taxon>
        <taxon>Bacillati</taxon>
        <taxon>Bacillota</taxon>
        <taxon>Clostridia</taxon>
        <taxon>Eubacteriales</taxon>
        <taxon>Clostridiaceae</taxon>
        <taxon>Clostridium</taxon>
    </lineage>
</organism>
<sequence>MFDASKNINNGRKVSILGNDIKTIGNKCENIIYIMPSKYRSVEVSTILKEIYSIKHELSSIGNELENLGEIIVSVSKELDNNSSRKNGGSSW</sequence>
<dbReference type="HOGENOM" id="CLU_2408023_0_0_9"/>
<name>L1QM43_9CLOT</name>
<dbReference type="EMBL" id="AMEZ01000013">
    <property type="protein sequence ID" value="EKY29043.1"/>
    <property type="molecule type" value="Genomic_DNA"/>
</dbReference>
<comment type="caution">
    <text evidence="1">The sequence shown here is derived from an EMBL/GenBank/DDBJ whole genome shotgun (WGS) entry which is preliminary data.</text>
</comment>
<dbReference type="eggNOG" id="ENOG50301IJ">
    <property type="taxonomic scope" value="Bacteria"/>
</dbReference>
<dbReference type="STRING" id="545697.HMPREF0216_00402"/>
<reference evidence="1 2" key="1">
    <citation type="submission" date="2012-05" db="EMBL/GenBank/DDBJ databases">
        <authorList>
            <person name="Weinstock G."/>
            <person name="Sodergren E."/>
            <person name="Lobos E.A."/>
            <person name="Fulton L."/>
            <person name="Fulton R."/>
            <person name="Courtney L."/>
            <person name="Fronick C."/>
            <person name="O'Laughlin M."/>
            <person name="Godfrey J."/>
            <person name="Wilson R.M."/>
            <person name="Miner T."/>
            <person name="Farmer C."/>
            <person name="Delehaunty K."/>
            <person name="Cordes M."/>
            <person name="Minx P."/>
            <person name="Tomlinson C."/>
            <person name="Chen J."/>
            <person name="Wollam A."/>
            <person name="Pepin K.H."/>
            <person name="Bhonagiri V."/>
            <person name="Zhang X."/>
            <person name="Suruliraj S."/>
            <person name="Warren W."/>
            <person name="Mitreva M."/>
            <person name="Mardis E.R."/>
            <person name="Wilson R.K."/>
        </authorList>
    </citation>
    <scope>NUCLEOTIDE SEQUENCE [LARGE SCALE GENOMIC DNA]</scope>
    <source>
        <strain evidence="1 2">DSM 1785</strain>
    </source>
</reference>
<evidence type="ECO:0000313" key="1">
    <source>
        <dbReference type="EMBL" id="EKY29043.1"/>
    </source>
</evidence>
<protein>
    <submittedName>
        <fullName evidence="1">Uncharacterized protein</fullName>
    </submittedName>
</protein>